<comment type="caution">
    <text evidence="12">The sequence shown here is derived from an EMBL/GenBank/DDBJ whole genome shotgun (WGS) entry which is preliminary data.</text>
</comment>
<evidence type="ECO:0000256" key="1">
    <source>
        <dbReference type="ARBA" id="ARBA00004571"/>
    </source>
</evidence>
<dbReference type="InterPro" id="IPR018030">
    <property type="entry name" value="Fimbrial_membr_usher_CS"/>
</dbReference>
<feature type="domain" description="PapC N-terminal" evidence="11">
    <location>
        <begin position="45"/>
        <end position="185"/>
    </location>
</feature>
<dbReference type="InterPro" id="IPR025885">
    <property type="entry name" value="PapC_N"/>
</dbReference>
<dbReference type="InterPro" id="IPR000015">
    <property type="entry name" value="Fimb_usher"/>
</dbReference>
<keyword evidence="6" id="KW-0732">Signal</keyword>
<name>A0AAW8JKR1_9GAMM</name>
<dbReference type="Gene3D" id="3.10.20.410">
    <property type="match status" value="1"/>
</dbReference>
<dbReference type="Pfam" id="PF00577">
    <property type="entry name" value="Usher"/>
    <property type="match status" value="1"/>
</dbReference>
<evidence type="ECO:0000256" key="3">
    <source>
        <dbReference type="ARBA" id="ARBA00022448"/>
    </source>
</evidence>
<dbReference type="InterPro" id="IPR037224">
    <property type="entry name" value="PapC_N_sf"/>
</dbReference>
<keyword evidence="5 9" id="KW-0812">Transmembrane</keyword>
<evidence type="ECO:0000313" key="13">
    <source>
        <dbReference type="Proteomes" id="UP001243195"/>
    </source>
</evidence>
<dbReference type="Pfam" id="PF13953">
    <property type="entry name" value="PapC_C"/>
    <property type="match status" value="1"/>
</dbReference>
<keyword evidence="9" id="KW-1029">Fimbrium biogenesis</keyword>
<keyword evidence="7 9" id="KW-0472">Membrane</keyword>
<feature type="domain" description="PapC-like C-terminal" evidence="10">
    <location>
        <begin position="754"/>
        <end position="817"/>
    </location>
</feature>
<evidence type="ECO:0000256" key="5">
    <source>
        <dbReference type="ARBA" id="ARBA00022692"/>
    </source>
</evidence>
<dbReference type="EMBL" id="JAVIDA010000019">
    <property type="protein sequence ID" value="MDQ9072429.1"/>
    <property type="molecule type" value="Genomic_DNA"/>
</dbReference>
<organism evidence="12 13">
    <name type="scientific">Acinetobacter gerneri</name>
    <dbReference type="NCBI Taxonomy" id="202952"/>
    <lineage>
        <taxon>Bacteria</taxon>
        <taxon>Pseudomonadati</taxon>
        <taxon>Pseudomonadota</taxon>
        <taxon>Gammaproteobacteria</taxon>
        <taxon>Moraxellales</taxon>
        <taxon>Moraxellaceae</taxon>
        <taxon>Acinetobacter</taxon>
    </lineage>
</organism>
<evidence type="ECO:0000259" key="10">
    <source>
        <dbReference type="Pfam" id="PF13953"/>
    </source>
</evidence>
<evidence type="ECO:0000256" key="9">
    <source>
        <dbReference type="RuleBase" id="RU003884"/>
    </source>
</evidence>
<dbReference type="InterPro" id="IPR025949">
    <property type="entry name" value="PapC-like_C"/>
</dbReference>
<comment type="subcellular location">
    <subcellularLocation>
        <location evidence="1 9">Cell outer membrane</location>
        <topology evidence="1 9">Multi-pass membrane protein</topology>
    </subcellularLocation>
</comment>
<dbReference type="RefSeq" id="WP_308956763.1">
    <property type="nucleotide sequence ID" value="NZ_JAVICY010000022.1"/>
</dbReference>
<evidence type="ECO:0000259" key="11">
    <source>
        <dbReference type="Pfam" id="PF13954"/>
    </source>
</evidence>
<dbReference type="GO" id="GO:0015473">
    <property type="term" value="F:fimbrial usher porin activity"/>
    <property type="evidence" value="ECO:0007669"/>
    <property type="project" value="InterPro"/>
</dbReference>
<evidence type="ECO:0000313" key="12">
    <source>
        <dbReference type="EMBL" id="MDQ9072429.1"/>
    </source>
</evidence>
<dbReference type="PANTHER" id="PTHR30451">
    <property type="entry name" value="OUTER MEMBRANE USHER PROTEIN"/>
    <property type="match status" value="1"/>
</dbReference>
<evidence type="ECO:0000256" key="4">
    <source>
        <dbReference type="ARBA" id="ARBA00022452"/>
    </source>
</evidence>
<protein>
    <submittedName>
        <fullName evidence="12">Fimbria/pilus outer membrane usher protein</fullName>
    </submittedName>
</protein>
<keyword evidence="3 9" id="KW-0813">Transport</keyword>
<dbReference type="GO" id="GO:0009297">
    <property type="term" value="P:pilus assembly"/>
    <property type="evidence" value="ECO:0007669"/>
    <property type="project" value="InterPro"/>
</dbReference>
<comment type="similarity">
    <text evidence="2 9">Belongs to the fimbrial export usher family.</text>
</comment>
<dbReference type="InterPro" id="IPR043142">
    <property type="entry name" value="PapC-like_C_sf"/>
</dbReference>
<dbReference type="SUPFAM" id="SSF141729">
    <property type="entry name" value="FimD N-terminal domain-like"/>
    <property type="match status" value="1"/>
</dbReference>
<reference evidence="12" key="1">
    <citation type="submission" date="2023-08" db="EMBL/GenBank/DDBJ databases">
        <title>Emergence of clinically-relevant ST2 carbapenem-resistant Acinetobacter baumannii strains in hospital sewages in Zhejiang, East of China.</title>
        <authorList>
            <person name="Kaichao C."/>
            <person name="Zhang R."/>
        </authorList>
    </citation>
    <scope>NUCLEOTIDE SEQUENCE</scope>
    <source>
        <strain evidence="12">M-SY-60</strain>
    </source>
</reference>
<sequence length="835" mass="92994">MKDFDRFKLTRLSQFCLMSGMAYVGSSLFLVHAQETDLSAPVYAEFNSQALIGSAKDVDITQYSKGNPVIPGDYTLGVYINGEWVGKQNFSFKKIESANQVENCFTYTQLIALGIDVSKSEVKDRKQCLLLSEWIPDAFSRMNPNELRYDLSVPQAYLKRMPRGYVPPEVWDRGINAGFIGYNLNSQRNVNDGHSTTNTFLSLNTGLNLMGWQLRHNGNANWTDDDSRYTSLNTYAQRAFPTIRSILTLGESYTSGDLFDSQAYTGVQLRSDDRMLPEALTGYAPVIRGVAQTNAIVEIRQRGQLLNQYTVAPGAFVIDDLYPSGYGGNLDVIVREANGQIQQFSVPYAAVTEMLRPGHDRYSVTLGQVRDRSLLKEDNFAELTYKRGLSNLITGYIGGIVAQNYQSYQLGAAFGTPIGAISLDVTHSDTDLLKGDQQSQKGQSYKASYSKYLIPTDTNFTLAAYRYSTAGFYTFQNANQAQDRIRRGFTDTYTGQERSQYQISVNQNLSDKWGNLYLIGTWSDYWNNSYTRKDYQFGYNNSYKRINYSLSAQRTTDGYGKSDDHYYLRFSFPLEIGRKTSSFSQMVGDNSNSSSLFGNLNEDRTLNYSLNVSNIGYNDTSASANLQYKNSYATTNVFAGGGDRYHQYGASITGGLVGHAGGISFSPEMIETAVIVHADQATGAKVNNTLGLKVDRWGNAVIPYATPYRLNQITLDPDGTTDKVELKSTSQEIAPYAGAITRVEFKTRAGFPLLIKSKTPTGEALPFAANVYDTKGDVIGAVSQGSQIFVRTEKVQDTVLVKWGNTADQQCHVTYNLGKTEKNIQGYQFIEEQCK</sequence>
<dbReference type="GO" id="GO:0009279">
    <property type="term" value="C:cell outer membrane"/>
    <property type="evidence" value="ECO:0007669"/>
    <property type="project" value="UniProtKB-SubCell"/>
</dbReference>
<keyword evidence="4" id="KW-1134">Transmembrane beta strand</keyword>
<evidence type="ECO:0000256" key="8">
    <source>
        <dbReference type="ARBA" id="ARBA00023237"/>
    </source>
</evidence>
<dbReference type="InterPro" id="IPR042186">
    <property type="entry name" value="FimD_plug_dom"/>
</dbReference>
<dbReference type="PANTHER" id="PTHR30451:SF3">
    <property type="entry name" value="OUTER MEMBRANE USHER PROTEIN HTRE-RELATED"/>
    <property type="match status" value="1"/>
</dbReference>
<evidence type="ECO:0000256" key="7">
    <source>
        <dbReference type="ARBA" id="ARBA00023136"/>
    </source>
</evidence>
<dbReference type="Pfam" id="PF13954">
    <property type="entry name" value="PapC_N"/>
    <property type="match status" value="1"/>
</dbReference>
<dbReference type="PROSITE" id="PS01151">
    <property type="entry name" value="FIMBRIAL_USHER"/>
    <property type="match status" value="1"/>
</dbReference>
<evidence type="ECO:0000256" key="2">
    <source>
        <dbReference type="ARBA" id="ARBA00008064"/>
    </source>
</evidence>
<dbReference type="Gene3D" id="2.60.40.3110">
    <property type="match status" value="1"/>
</dbReference>
<gene>
    <name evidence="12" type="ORF">RFH51_13290</name>
</gene>
<evidence type="ECO:0000256" key="6">
    <source>
        <dbReference type="ARBA" id="ARBA00022729"/>
    </source>
</evidence>
<proteinExistence type="inferred from homology"/>
<accession>A0AAW8JKR1</accession>
<dbReference type="AlphaFoldDB" id="A0AAW8JKR1"/>
<keyword evidence="8 9" id="KW-0998">Cell outer membrane</keyword>
<dbReference type="Proteomes" id="UP001243195">
    <property type="component" value="Unassembled WGS sequence"/>
</dbReference>
<dbReference type="Gene3D" id="2.60.40.2610">
    <property type="entry name" value="Outer membrane usher protein FimD, plug domain"/>
    <property type="match status" value="1"/>
</dbReference>
<dbReference type="Gene3D" id="2.60.40.2070">
    <property type="match status" value="1"/>
</dbReference>